<evidence type="ECO:0000313" key="3">
    <source>
        <dbReference type="Proteomes" id="UP000269721"/>
    </source>
</evidence>
<dbReference type="Proteomes" id="UP000269721">
    <property type="component" value="Unassembled WGS sequence"/>
</dbReference>
<sequence>DAEREKERLLEEAQEESDRSAAAAVAAASTPEARLAALEALYGPEDAFRIAALQTQIDTNYKADLTRSRHVVRGGAPHIAMMIPILALRVFRPSGRTRGPATITIGVAPAGADEAPDRSASGPRGWVPAFAALEQFNPAFEVLTSRSAIGLGGVLAPVSSEQICIRLESNDRTREREVMPISSHNDIKDSLTSSRERGLRGRRGGRPAFATSRISRLDIKWIANEPEAQCWTNSLQKKRGHSYRIRIMADFVHRNASWPRGRVGPSVVGAHKLSDLITMREREVMPISSHNDASKEVIDRLTLGFHMELNRERRGAQIRVFPLGKWCGLNANSKVGACSTAEKGSEGWRSERRGIPAAPLKTTTLAAPPHRGPLRYDLATNSILEGSASSPYPRATGTVPQEAGKYSSGNLIMILLPPPYVADEVPNKSFKTAQPHKPEAQGIQVAEKKNPALSMTERSLLPTPITGSLNEVWRQVSTKHMSNQT</sequence>
<feature type="non-terminal residue" evidence="2">
    <location>
        <position position="1"/>
    </location>
</feature>
<feature type="compositionally biased region" description="Basic and acidic residues" evidence="1">
    <location>
        <begin position="1"/>
        <end position="19"/>
    </location>
</feature>
<dbReference type="AlphaFoldDB" id="A0A4P9WB48"/>
<evidence type="ECO:0000313" key="2">
    <source>
        <dbReference type="EMBL" id="RKO89462.1"/>
    </source>
</evidence>
<organism evidence="2 3">
    <name type="scientific">Blyttiomyces helicus</name>
    <dbReference type="NCBI Taxonomy" id="388810"/>
    <lineage>
        <taxon>Eukaryota</taxon>
        <taxon>Fungi</taxon>
        <taxon>Fungi incertae sedis</taxon>
        <taxon>Chytridiomycota</taxon>
        <taxon>Chytridiomycota incertae sedis</taxon>
        <taxon>Chytridiomycetes</taxon>
        <taxon>Chytridiomycetes incertae sedis</taxon>
        <taxon>Blyttiomyces</taxon>
    </lineage>
</organism>
<name>A0A4P9WB48_9FUNG</name>
<proteinExistence type="predicted"/>
<feature type="region of interest" description="Disordered" evidence="1">
    <location>
        <begin position="1"/>
        <end position="25"/>
    </location>
</feature>
<accession>A0A4P9WB48</accession>
<dbReference type="EMBL" id="KZ996077">
    <property type="protein sequence ID" value="RKO89462.1"/>
    <property type="molecule type" value="Genomic_DNA"/>
</dbReference>
<evidence type="ECO:0000256" key="1">
    <source>
        <dbReference type="SAM" id="MobiDB-lite"/>
    </source>
</evidence>
<gene>
    <name evidence="2" type="ORF">BDK51DRAFT_27655</name>
</gene>
<feature type="compositionally biased region" description="Basic and acidic residues" evidence="1">
    <location>
        <begin position="185"/>
        <end position="199"/>
    </location>
</feature>
<keyword evidence="3" id="KW-1185">Reference proteome</keyword>
<reference evidence="3" key="1">
    <citation type="journal article" date="2018" name="Nat. Microbiol.">
        <title>Leveraging single-cell genomics to expand the fungal tree of life.</title>
        <authorList>
            <person name="Ahrendt S.R."/>
            <person name="Quandt C.A."/>
            <person name="Ciobanu D."/>
            <person name="Clum A."/>
            <person name="Salamov A."/>
            <person name="Andreopoulos B."/>
            <person name="Cheng J.F."/>
            <person name="Woyke T."/>
            <person name="Pelin A."/>
            <person name="Henrissat B."/>
            <person name="Reynolds N.K."/>
            <person name="Benny G.L."/>
            <person name="Smith M.E."/>
            <person name="James T.Y."/>
            <person name="Grigoriev I.V."/>
        </authorList>
    </citation>
    <scope>NUCLEOTIDE SEQUENCE [LARGE SCALE GENOMIC DNA]</scope>
</reference>
<feature type="region of interest" description="Disordered" evidence="1">
    <location>
        <begin position="185"/>
        <end position="206"/>
    </location>
</feature>
<protein>
    <submittedName>
        <fullName evidence="2">Uncharacterized protein</fullName>
    </submittedName>
</protein>